<reference evidence="3 4" key="1">
    <citation type="journal article" date="2023" name="Mol. Biol. Evol.">
        <title>Genomics of Secondarily Temperate Adaptation in the Only Non-Antarctic Icefish.</title>
        <authorList>
            <person name="Rivera-Colon A.G."/>
            <person name="Rayamajhi N."/>
            <person name="Minhas B.F."/>
            <person name="Madrigal G."/>
            <person name="Bilyk K.T."/>
            <person name="Yoon V."/>
            <person name="Hune M."/>
            <person name="Gregory S."/>
            <person name="Cheng C.H.C."/>
            <person name="Catchen J.M."/>
        </authorList>
    </citation>
    <scope>NUCLEOTIDE SEQUENCE [LARGE SCALE GENOMIC DNA]</scope>
    <source>
        <strain evidence="3">JC2023a</strain>
    </source>
</reference>
<sequence length="113" mass="12073">MHKEKVSRREIGVFTAARRVPRSHKILPPLLAAGSKPRPPYSRRPISYQQLDGIGHGIKVSGNQAERAALSRSSSRSSKAPVQCPVAPPVSGSSFGRPVAPPTLPTPPAPPRE</sequence>
<evidence type="ECO:0000259" key="2">
    <source>
        <dbReference type="Pfam" id="PF07815"/>
    </source>
</evidence>
<organism evidence="3 4">
    <name type="scientific">Champsocephalus esox</name>
    <name type="common">pike icefish</name>
    <dbReference type="NCBI Taxonomy" id="159716"/>
    <lineage>
        <taxon>Eukaryota</taxon>
        <taxon>Metazoa</taxon>
        <taxon>Chordata</taxon>
        <taxon>Craniata</taxon>
        <taxon>Vertebrata</taxon>
        <taxon>Euteleostomi</taxon>
        <taxon>Actinopterygii</taxon>
        <taxon>Neopterygii</taxon>
        <taxon>Teleostei</taxon>
        <taxon>Neoteleostei</taxon>
        <taxon>Acanthomorphata</taxon>
        <taxon>Eupercaria</taxon>
        <taxon>Perciformes</taxon>
        <taxon>Notothenioidei</taxon>
        <taxon>Channichthyidae</taxon>
        <taxon>Champsocephalus</taxon>
    </lineage>
</organism>
<feature type="compositionally biased region" description="Pro residues" evidence="1">
    <location>
        <begin position="99"/>
        <end position="113"/>
    </location>
</feature>
<evidence type="ECO:0000256" key="1">
    <source>
        <dbReference type="SAM" id="MobiDB-lite"/>
    </source>
</evidence>
<proteinExistence type="predicted"/>
<evidence type="ECO:0000313" key="4">
    <source>
        <dbReference type="Proteomes" id="UP001335648"/>
    </source>
</evidence>
<dbReference type="Pfam" id="PF07815">
    <property type="entry name" value="Abi_HHR"/>
    <property type="match status" value="1"/>
</dbReference>
<dbReference type="EMBL" id="JAULUE010002060">
    <property type="protein sequence ID" value="KAK5885681.1"/>
    <property type="molecule type" value="Genomic_DNA"/>
</dbReference>
<feature type="domain" description="Abl-interactor homeo-domain homologous" evidence="2">
    <location>
        <begin position="1"/>
        <end position="73"/>
    </location>
</feature>
<dbReference type="AlphaFoldDB" id="A0AAN8GNE6"/>
<evidence type="ECO:0000313" key="3">
    <source>
        <dbReference type="EMBL" id="KAK5885681.1"/>
    </source>
</evidence>
<dbReference type="Proteomes" id="UP001335648">
    <property type="component" value="Unassembled WGS sequence"/>
</dbReference>
<feature type="region of interest" description="Disordered" evidence="1">
    <location>
        <begin position="63"/>
        <end position="113"/>
    </location>
</feature>
<protein>
    <recommendedName>
        <fullName evidence="2">Abl-interactor homeo-domain homologous domain-containing protein</fullName>
    </recommendedName>
</protein>
<accession>A0AAN8GNE6</accession>
<comment type="caution">
    <text evidence="3">The sequence shown here is derived from an EMBL/GenBank/DDBJ whole genome shotgun (WGS) entry which is preliminary data.</text>
</comment>
<dbReference type="InterPro" id="IPR012849">
    <property type="entry name" value="Abl-interactor_HHR_dom"/>
</dbReference>
<gene>
    <name evidence="3" type="ORF">CesoFtcFv8_019369</name>
</gene>
<keyword evidence="4" id="KW-1185">Reference proteome</keyword>
<name>A0AAN8GNE6_9TELE</name>